<evidence type="ECO:0000313" key="6">
    <source>
        <dbReference type="EMBL" id="CCO45535.1"/>
    </source>
</evidence>
<reference evidence="6 7" key="1">
    <citation type="journal article" date="2013" name="ISME J.">
        <title>Comparative genomics of pathogenic lineages of Vibrio nigripulchritudo identifies virulence-associated traits.</title>
        <authorList>
            <person name="Goudenege D."/>
            <person name="Labreuche Y."/>
            <person name="Krin E."/>
            <person name="Ansquer D."/>
            <person name="Mangenot S."/>
            <person name="Calteau A."/>
            <person name="Medigue C."/>
            <person name="Mazel D."/>
            <person name="Polz M.F."/>
            <person name="Le Roux F."/>
        </authorList>
    </citation>
    <scope>NUCLEOTIDE SEQUENCE [LARGE SCALE GENOMIC DNA]</scope>
    <source>
        <strain evidence="6 7">SOn1</strain>
    </source>
</reference>
<dbReference type="Pfam" id="PF03466">
    <property type="entry name" value="LysR_substrate"/>
    <property type="match status" value="1"/>
</dbReference>
<dbReference type="Gene3D" id="1.10.10.10">
    <property type="entry name" value="Winged helix-like DNA-binding domain superfamily/Winged helix DNA-binding domain"/>
    <property type="match status" value="1"/>
</dbReference>
<dbReference type="InterPro" id="IPR036390">
    <property type="entry name" value="WH_DNA-bd_sf"/>
</dbReference>
<proteinExistence type="inferred from homology"/>
<feature type="domain" description="HTH lysR-type" evidence="5">
    <location>
        <begin position="1"/>
        <end position="59"/>
    </location>
</feature>
<dbReference type="Proteomes" id="UP000018211">
    <property type="component" value="Unassembled WGS sequence"/>
</dbReference>
<dbReference type="CDD" id="cd08422">
    <property type="entry name" value="PBP2_CrgA_like"/>
    <property type="match status" value="1"/>
</dbReference>
<accession>A0AAV2VMB9</accession>
<dbReference type="GO" id="GO:0003700">
    <property type="term" value="F:DNA-binding transcription factor activity"/>
    <property type="evidence" value="ECO:0007669"/>
    <property type="project" value="InterPro"/>
</dbReference>
<sequence>MDKFRALSYFVETAENGSFSAAAKRFKVPASSISRRISDLESDLGAQLLTRSTRSVALTEVGEQYLKQVKGILEQVSQSDQMVKSYQSAPTGVLKISAMVGFGESILLPILDEFSALYPEITLDVVLSDQLSKLEKDDVDIAIRGGYAPDERVVAVRLMDNDFVVAASPAYLATHGSPCSSQELKHHQGLFFKTPVGPTPWLTEINGEWLDVSGNPKLVTNNGEWLLQKAIQGQGILMLPRWVLQPVFDSGDLVELTFDDPVQVSVGRDLAIFLLYQKLEYSIPKIKAAVDFITEKVRGF</sequence>
<gene>
    <name evidence="6" type="ORF">VIBNISOn1_1520045</name>
</gene>
<evidence type="ECO:0000256" key="1">
    <source>
        <dbReference type="ARBA" id="ARBA00009437"/>
    </source>
</evidence>
<keyword evidence="2" id="KW-0805">Transcription regulation</keyword>
<evidence type="ECO:0000256" key="3">
    <source>
        <dbReference type="ARBA" id="ARBA00023125"/>
    </source>
</evidence>
<organism evidence="6 7">
    <name type="scientific">Vibrio nigripulchritudo SOn1</name>
    <dbReference type="NCBI Taxonomy" id="1238450"/>
    <lineage>
        <taxon>Bacteria</taxon>
        <taxon>Pseudomonadati</taxon>
        <taxon>Pseudomonadota</taxon>
        <taxon>Gammaproteobacteria</taxon>
        <taxon>Vibrionales</taxon>
        <taxon>Vibrionaceae</taxon>
        <taxon>Vibrio</taxon>
    </lineage>
</organism>
<dbReference type="GO" id="GO:0006351">
    <property type="term" value="P:DNA-templated transcription"/>
    <property type="evidence" value="ECO:0007669"/>
    <property type="project" value="TreeGrafter"/>
</dbReference>
<evidence type="ECO:0000313" key="7">
    <source>
        <dbReference type="Proteomes" id="UP000018211"/>
    </source>
</evidence>
<dbReference type="RefSeq" id="WP_022610973.1">
    <property type="nucleotide sequence ID" value="NZ_LK391965.1"/>
</dbReference>
<protein>
    <submittedName>
        <fullName evidence="6">Bacterial regulatory protein, LysR</fullName>
    </submittedName>
</protein>
<name>A0AAV2VMB9_9VIBR</name>
<dbReference type="EMBL" id="CAOF01000060">
    <property type="protein sequence ID" value="CCO45535.1"/>
    <property type="molecule type" value="Genomic_DNA"/>
</dbReference>
<dbReference type="PROSITE" id="PS50931">
    <property type="entry name" value="HTH_LYSR"/>
    <property type="match status" value="1"/>
</dbReference>
<comment type="similarity">
    <text evidence="1">Belongs to the LysR transcriptional regulatory family.</text>
</comment>
<dbReference type="PANTHER" id="PTHR30537:SF5">
    <property type="entry name" value="HTH-TYPE TRANSCRIPTIONAL ACTIVATOR TTDR-RELATED"/>
    <property type="match status" value="1"/>
</dbReference>
<dbReference type="GO" id="GO:0043565">
    <property type="term" value="F:sequence-specific DNA binding"/>
    <property type="evidence" value="ECO:0007669"/>
    <property type="project" value="TreeGrafter"/>
</dbReference>
<dbReference type="InterPro" id="IPR005119">
    <property type="entry name" value="LysR_subst-bd"/>
</dbReference>
<dbReference type="FunFam" id="1.10.10.10:FF:000001">
    <property type="entry name" value="LysR family transcriptional regulator"/>
    <property type="match status" value="1"/>
</dbReference>
<keyword evidence="4" id="KW-0804">Transcription</keyword>
<dbReference type="InterPro" id="IPR036388">
    <property type="entry name" value="WH-like_DNA-bd_sf"/>
</dbReference>
<dbReference type="SUPFAM" id="SSF46785">
    <property type="entry name" value="Winged helix' DNA-binding domain"/>
    <property type="match status" value="1"/>
</dbReference>
<dbReference type="SUPFAM" id="SSF53850">
    <property type="entry name" value="Periplasmic binding protein-like II"/>
    <property type="match status" value="1"/>
</dbReference>
<keyword evidence="3" id="KW-0238">DNA-binding</keyword>
<evidence type="ECO:0000256" key="2">
    <source>
        <dbReference type="ARBA" id="ARBA00023015"/>
    </source>
</evidence>
<dbReference type="InterPro" id="IPR058163">
    <property type="entry name" value="LysR-type_TF_proteobact-type"/>
</dbReference>
<evidence type="ECO:0000259" key="5">
    <source>
        <dbReference type="PROSITE" id="PS50931"/>
    </source>
</evidence>
<dbReference type="Pfam" id="PF00126">
    <property type="entry name" value="HTH_1"/>
    <property type="match status" value="1"/>
</dbReference>
<dbReference type="PANTHER" id="PTHR30537">
    <property type="entry name" value="HTH-TYPE TRANSCRIPTIONAL REGULATOR"/>
    <property type="match status" value="1"/>
</dbReference>
<evidence type="ECO:0000256" key="4">
    <source>
        <dbReference type="ARBA" id="ARBA00023163"/>
    </source>
</evidence>
<dbReference type="InterPro" id="IPR000847">
    <property type="entry name" value="LysR_HTH_N"/>
</dbReference>
<comment type="caution">
    <text evidence="6">The sequence shown here is derived from an EMBL/GenBank/DDBJ whole genome shotgun (WGS) entry which is preliminary data.</text>
</comment>
<dbReference type="AlphaFoldDB" id="A0AAV2VMB9"/>
<dbReference type="Gene3D" id="3.40.190.290">
    <property type="match status" value="1"/>
</dbReference>